<sequence>MGIAIALLTAVFWGCTPLWAKLFGGKPIEQLLGTTYGAFIFGILVLIFKHPEMNNSIFWWCFLAGACWSVGQLATYKGLYDLGISITTPISAGVQLVGVNLIGVMFFGSWASTEARITGFFAILLIFLGVFLTTRGDEKTRNQQGKMQVTKAVIKLLLGAGIGYTACSTLPKIPEASGWSTFPPQAIGMLVSAVAFSLMIRKYHAGKLLFSKGTLKNMITGVNSGLGSLSYLITIMLCGISTGFTLSQMSTVVSTFGGLIFFKEHRHGKTLAYTLSGLFLVVIGGVITGFI</sequence>
<dbReference type="InterPro" id="IPR010651">
    <property type="entry name" value="Sugar_transport"/>
</dbReference>
<keyword evidence="7 8" id="KW-0472">Membrane</keyword>
<accession>A0A4P6ZKV1</accession>
<evidence type="ECO:0000256" key="6">
    <source>
        <dbReference type="ARBA" id="ARBA00022989"/>
    </source>
</evidence>
<dbReference type="OrthoDB" id="1452595at2"/>
<dbReference type="InterPro" id="IPR037185">
    <property type="entry name" value="EmrE-like"/>
</dbReference>
<dbReference type="GO" id="GO:0005886">
    <property type="term" value="C:plasma membrane"/>
    <property type="evidence" value="ECO:0007669"/>
    <property type="project" value="UniProtKB-SubCell"/>
</dbReference>
<feature type="transmembrane region" description="Helical" evidence="8">
    <location>
        <begin position="152"/>
        <end position="170"/>
    </location>
</feature>
<evidence type="ECO:0000256" key="3">
    <source>
        <dbReference type="ARBA" id="ARBA00022448"/>
    </source>
</evidence>
<dbReference type="CDD" id="cd23111">
    <property type="entry name" value="ribose_uptake_RbsU"/>
    <property type="match status" value="1"/>
</dbReference>
<feature type="transmembrane region" description="Helical" evidence="8">
    <location>
        <begin position="231"/>
        <end position="262"/>
    </location>
</feature>
<reference evidence="10" key="1">
    <citation type="submission" date="2018-12" db="EMBL/GenBank/DDBJ databases">
        <title>A new species of lactobacillus.</title>
        <authorList>
            <person name="Jian Y."/>
            <person name="Xin L."/>
            <person name="Hong Z.J."/>
            <person name="Ming L.Z."/>
            <person name="Hong X.Z."/>
        </authorList>
    </citation>
    <scope>NUCLEOTIDE SEQUENCE [LARGE SCALE GENOMIC DNA]</scope>
    <source>
        <strain evidence="10">HSLZ-75</strain>
    </source>
</reference>
<feature type="transmembrane region" description="Helical" evidence="8">
    <location>
        <begin position="57"/>
        <end position="76"/>
    </location>
</feature>
<dbReference type="RefSeq" id="WP_133441754.1">
    <property type="nucleotide sequence ID" value="NZ_CP034726.1"/>
</dbReference>
<evidence type="ECO:0000256" key="7">
    <source>
        <dbReference type="ARBA" id="ARBA00023136"/>
    </source>
</evidence>
<evidence type="ECO:0000256" key="4">
    <source>
        <dbReference type="ARBA" id="ARBA00022597"/>
    </source>
</evidence>
<feature type="transmembrane region" description="Helical" evidence="8">
    <location>
        <begin position="115"/>
        <end position="132"/>
    </location>
</feature>
<feature type="transmembrane region" description="Helical" evidence="8">
    <location>
        <begin position="271"/>
        <end position="290"/>
    </location>
</feature>
<dbReference type="GO" id="GO:0015144">
    <property type="term" value="F:carbohydrate transmembrane transporter activity"/>
    <property type="evidence" value="ECO:0007669"/>
    <property type="project" value="InterPro"/>
</dbReference>
<name>A0A4P6ZKV1_9LACO</name>
<keyword evidence="6 8" id="KW-1133">Transmembrane helix</keyword>
<gene>
    <name evidence="9" type="ORF">ELX58_03365</name>
</gene>
<dbReference type="Pfam" id="PF06800">
    <property type="entry name" value="Sugar_transport"/>
    <property type="match status" value="1"/>
</dbReference>
<feature type="transmembrane region" description="Helical" evidence="8">
    <location>
        <begin position="30"/>
        <end position="48"/>
    </location>
</feature>
<dbReference type="Proteomes" id="UP000294321">
    <property type="component" value="Chromosome"/>
</dbReference>
<dbReference type="SUPFAM" id="SSF103481">
    <property type="entry name" value="Multidrug resistance efflux transporter EmrE"/>
    <property type="match status" value="1"/>
</dbReference>
<keyword evidence="10" id="KW-1185">Reference proteome</keyword>
<feature type="transmembrane region" description="Helical" evidence="8">
    <location>
        <begin position="182"/>
        <end position="200"/>
    </location>
</feature>
<evidence type="ECO:0000256" key="2">
    <source>
        <dbReference type="ARBA" id="ARBA00006117"/>
    </source>
</evidence>
<keyword evidence="3" id="KW-0813">Transport</keyword>
<dbReference type="PANTHER" id="PTHR16119">
    <property type="entry name" value="TRANSMEMBRANE PROTEIN 144"/>
    <property type="match status" value="1"/>
</dbReference>
<protein>
    <submittedName>
        <fullName evidence="9">Ribose uptake protein RbsU</fullName>
    </submittedName>
</protein>
<dbReference type="AlphaFoldDB" id="A0A4P6ZKV1"/>
<evidence type="ECO:0000256" key="1">
    <source>
        <dbReference type="ARBA" id="ARBA00004651"/>
    </source>
</evidence>
<keyword evidence="5 8" id="KW-0812">Transmembrane</keyword>
<comment type="similarity">
    <text evidence="2">Belongs to the GRP transporter (TC 2.A.7.5) family.</text>
</comment>
<dbReference type="PANTHER" id="PTHR16119:SF17">
    <property type="entry name" value="TRANSMEMBRANE PROTEIN 144"/>
    <property type="match status" value="1"/>
</dbReference>
<dbReference type="KEGG" id="lji:ELX58_03365"/>
<keyword evidence="4" id="KW-0762">Sugar transport</keyword>
<evidence type="ECO:0000256" key="8">
    <source>
        <dbReference type="SAM" id="Phobius"/>
    </source>
</evidence>
<evidence type="ECO:0000256" key="5">
    <source>
        <dbReference type="ARBA" id="ARBA00022692"/>
    </source>
</evidence>
<evidence type="ECO:0000313" key="9">
    <source>
        <dbReference type="EMBL" id="QBP18193.1"/>
    </source>
</evidence>
<proteinExistence type="inferred from homology"/>
<evidence type="ECO:0000313" key="10">
    <source>
        <dbReference type="Proteomes" id="UP000294321"/>
    </source>
</evidence>
<comment type="subcellular location">
    <subcellularLocation>
        <location evidence="1">Cell membrane</location>
        <topology evidence="1">Multi-pass membrane protein</topology>
    </subcellularLocation>
</comment>
<organism evidence="9 10">
    <name type="scientific">Acetilactobacillus jinshanensis</name>
    <dbReference type="NCBI Taxonomy" id="1720083"/>
    <lineage>
        <taxon>Bacteria</taxon>
        <taxon>Bacillati</taxon>
        <taxon>Bacillota</taxon>
        <taxon>Bacilli</taxon>
        <taxon>Lactobacillales</taxon>
        <taxon>Lactobacillaceae</taxon>
        <taxon>Acetilactobacillus</taxon>
    </lineage>
</organism>
<dbReference type="EMBL" id="CP034726">
    <property type="protein sequence ID" value="QBP18193.1"/>
    <property type="molecule type" value="Genomic_DNA"/>
</dbReference>